<name>A0A540M9G5_MALBA</name>
<keyword evidence="3" id="KW-1185">Reference proteome</keyword>
<dbReference type="EMBL" id="VIEB01000316">
    <property type="protein sequence ID" value="TQD95397.1"/>
    <property type="molecule type" value="Genomic_DNA"/>
</dbReference>
<accession>A0A540M9G5</accession>
<comment type="caution">
    <text evidence="2">The sequence shown here is derived from an EMBL/GenBank/DDBJ whole genome shotgun (WGS) entry which is preliminary data.</text>
</comment>
<reference evidence="2 3" key="1">
    <citation type="journal article" date="2019" name="G3 (Bethesda)">
        <title>Sequencing of a Wild Apple (Malus baccata) Genome Unravels the Differences Between Cultivated and Wild Apple Species Regarding Disease Resistance and Cold Tolerance.</title>
        <authorList>
            <person name="Chen X."/>
        </authorList>
    </citation>
    <scope>NUCLEOTIDE SEQUENCE [LARGE SCALE GENOMIC DNA]</scope>
    <source>
        <strain evidence="3">cv. Shandingzi</strain>
        <tissue evidence="2">Leaves</tissue>
    </source>
</reference>
<evidence type="ECO:0000313" key="2">
    <source>
        <dbReference type="EMBL" id="TQD95397.1"/>
    </source>
</evidence>
<sequence>MELSESSSAATKKPYGNPSVRIAGDPDYHPFHDGGAGGGEDIRPQVQPRCGSFP</sequence>
<gene>
    <name evidence="2" type="ORF">C1H46_018992</name>
</gene>
<evidence type="ECO:0000256" key="1">
    <source>
        <dbReference type="SAM" id="MobiDB-lite"/>
    </source>
</evidence>
<protein>
    <submittedName>
        <fullName evidence="2">Uncharacterized protein</fullName>
    </submittedName>
</protein>
<dbReference type="AlphaFoldDB" id="A0A540M9G5"/>
<evidence type="ECO:0000313" key="3">
    <source>
        <dbReference type="Proteomes" id="UP000315295"/>
    </source>
</evidence>
<proteinExistence type="predicted"/>
<feature type="compositionally biased region" description="Polar residues" evidence="1">
    <location>
        <begin position="1"/>
        <end position="10"/>
    </location>
</feature>
<feature type="region of interest" description="Disordered" evidence="1">
    <location>
        <begin position="1"/>
        <end position="54"/>
    </location>
</feature>
<dbReference type="Proteomes" id="UP000315295">
    <property type="component" value="Unassembled WGS sequence"/>
</dbReference>
<organism evidence="2 3">
    <name type="scientific">Malus baccata</name>
    <name type="common">Siberian crab apple</name>
    <name type="synonym">Pyrus baccata</name>
    <dbReference type="NCBI Taxonomy" id="106549"/>
    <lineage>
        <taxon>Eukaryota</taxon>
        <taxon>Viridiplantae</taxon>
        <taxon>Streptophyta</taxon>
        <taxon>Embryophyta</taxon>
        <taxon>Tracheophyta</taxon>
        <taxon>Spermatophyta</taxon>
        <taxon>Magnoliopsida</taxon>
        <taxon>eudicotyledons</taxon>
        <taxon>Gunneridae</taxon>
        <taxon>Pentapetalae</taxon>
        <taxon>rosids</taxon>
        <taxon>fabids</taxon>
        <taxon>Rosales</taxon>
        <taxon>Rosaceae</taxon>
        <taxon>Amygdaloideae</taxon>
        <taxon>Maleae</taxon>
        <taxon>Malus</taxon>
    </lineage>
</organism>